<dbReference type="AlphaFoldDB" id="A0A7I8IMC7"/>
<sequence length="343" mass="38712">MVSDGCPSTEEEGRLKAFLVHLRIEASILDRMVRRDVQLLLSARLEDILTSTSQVIHGRNPAQRIYLLERLKNRTLRGTNNFHERLLGVARLLSQIVEAILRAATQISSLLAKSFFMGFSLTILSLLARLRVLVQQVISSLSQERHSVNLTKNGIEAFREYYPPSGPIISLECAWERDKFVLIEREHFNNRDEKDFGVASLEAPDMQYEVLGFESEVSIIIIKNVYSSFVTVSCLELDLFLRAELYLFTSEDAGDHQDPENITTKPLGEVPCEVDPQIAGIPVSTPKLINDPSLKRKVAFVSVTRTSEESKIRRDKKPRLDDMPSSNPQTGDSKDPFLICSLP</sequence>
<organism evidence="3">
    <name type="scientific">Spirodela intermedia</name>
    <name type="common">Intermediate duckweed</name>
    <dbReference type="NCBI Taxonomy" id="51605"/>
    <lineage>
        <taxon>Eukaryota</taxon>
        <taxon>Viridiplantae</taxon>
        <taxon>Streptophyta</taxon>
        <taxon>Embryophyta</taxon>
        <taxon>Tracheophyta</taxon>
        <taxon>Spermatophyta</taxon>
        <taxon>Magnoliopsida</taxon>
        <taxon>Liliopsida</taxon>
        <taxon>Araceae</taxon>
        <taxon>Lemnoideae</taxon>
        <taxon>Spirodela</taxon>
    </lineage>
</organism>
<evidence type="ECO:0000259" key="2">
    <source>
        <dbReference type="Pfam" id="PF14780"/>
    </source>
</evidence>
<feature type="compositionally biased region" description="Basic and acidic residues" evidence="1">
    <location>
        <begin position="306"/>
        <end position="322"/>
    </location>
</feature>
<dbReference type="Proteomes" id="UP001189122">
    <property type="component" value="Unassembled WGS sequence"/>
</dbReference>
<gene>
    <name evidence="3" type="ORF">SI7747_04004742</name>
</gene>
<reference evidence="3 4" key="1">
    <citation type="submission" date="2019-12" db="EMBL/GenBank/DDBJ databases">
        <authorList>
            <person name="Scholz U."/>
            <person name="Mascher M."/>
            <person name="Fiebig A."/>
        </authorList>
    </citation>
    <scope>NUCLEOTIDE SEQUENCE</scope>
</reference>
<dbReference type="EMBL" id="CACRZD030000004">
    <property type="protein sequence ID" value="CAA6658295.1"/>
    <property type="molecule type" value="Genomic_DNA"/>
</dbReference>
<name>A0A7I8IMC7_SPIIN</name>
<dbReference type="Pfam" id="PF14780">
    <property type="entry name" value="NEPRO_N"/>
    <property type="match status" value="1"/>
</dbReference>
<evidence type="ECO:0000256" key="1">
    <source>
        <dbReference type="SAM" id="MobiDB-lite"/>
    </source>
</evidence>
<dbReference type="EMBL" id="LR743591">
    <property type="protein sequence ID" value="CAA2618575.1"/>
    <property type="molecule type" value="Genomic_DNA"/>
</dbReference>
<dbReference type="PANTHER" id="PTHR34786">
    <property type="entry name" value="OS09G0504900 PROTEIN"/>
    <property type="match status" value="1"/>
</dbReference>
<feature type="domain" description="Nucleolus and neural progenitor protein-like N-terminal" evidence="2">
    <location>
        <begin position="85"/>
        <end position="143"/>
    </location>
</feature>
<feature type="region of interest" description="Disordered" evidence="1">
    <location>
        <begin position="303"/>
        <end position="343"/>
    </location>
</feature>
<evidence type="ECO:0000313" key="3">
    <source>
        <dbReference type="EMBL" id="CAA2618575.1"/>
    </source>
</evidence>
<proteinExistence type="predicted"/>
<evidence type="ECO:0000313" key="4">
    <source>
        <dbReference type="Proteomes" id="UP001189122"/>
    </source>
</evidence>
<accession>A0A7I8IMC7</accession>
<protein>
    <recommendedName>
        <fullName evidence="2">Nucleolus and neural progenitor protein-like N-terminal domain-containing protein</fullName>
    </recommendedName>
</protein>
<keyword evidence="4" id="KW-1185">Reference proteome</keyword>
<dbReference type="InterPro" id="IPR027951">
    <property type="entry name" value="Nepro_N"/>
</dbReference>
<dbReference type="PANTHER" id="PTHR34786:SF1">
    <property type="entry name" value="OS09G0504900 PROTEIN"/>
    <property type="match status" value="1"/>
</dbReference>